<organism evidence="1 2">
    <name type="scientific">Glomus cerebriforme</name>
    <dbReference type="NCBI Taxonomy" id="658196"/>
    <lineage>
        <taxon>Eukaryota</taxon>
        <taxon>Fungi</taxon>
        <taxon>Fungi incertae sedis</taxon>
        <taxon>Mucoromycota</taxon>
        <taxon>Glomeromycotina</taxon>
        <taxon>Glomeromycetes</taxon>
        <taxon>Glomerales</taxon>
        <taxon>Glomeraceae</taxon>
        <taxon>Glomus</taxon>
    </lineage>
</organism>
<gene>
    <name evidence="1" type="ORF">C1645_784549</name>
</gene>
<evidence type="ECO:0000313" key="1">
    <source>
        <dbReference type="EMBL" id="RIA84227.1"/>
    </source>
</evidence>
<dbReference type="AlphaFoldDB" id="A0A397SJR1"/>
<comment type="caution">
    <text evidence="1">The sequence shown here is derived from an EMBL/GenBank/DDBJ whole genome shotgun (WGS) entry which is preliminary data.</text>
</comment>
<dbReference type="EMBL" id="QKYT01000508">
    <property type="protein sequence ID" value="RIA84227.1"/>
    <property type="molecule type" value="Genomic_DNA"/>
</dbReference>
<sequence length="356" mass="41631">KGNKENSECPGYLCDCGEFYTEEPSNSSTNAISTVYQKMFRNKTRFSGPQIMGFEKPAIYEKLLEGILFHPYFVDLELVHVFVFGIAKSKNNEWGYAGVVFKSSFAFQLEKQCCLFIQEFEEELCKVTIIQKTKIEKIYYESTPDLVWKKIFRQEQGTIIELYSNLKLLYPTNYQLSERELNAWRIMLRNIGCQNITFLKQESKTRLNALKQLYELGYLLEHPLDFYDSSKNFWNCFQKSLIINKKGVDGKQWILSIIADDFKYDDLQKQLSVSNDLISRARKHCHLYGPGNSSMKKPSFTQFENFINDKARVIMGSYKTDNKTGAPVKYLHDTKQTLGKNFMLNFLMELVEQLYD</sequence>
<name>A0A397SJR1_9GLOM</name>
<evidence type="ECO:0000313" key="2">
    <source>
        <dbReference type="Proteomes" id="UP000265703"/>
    </source>
</evidence>
<feature type="non-terminal residue" evidence="1">
    <location>
        <position position="1"/>
    </location>
</feature>
<dbReference type="Proteomes" id="UP000265703">
    <property type="component" value="Unassembled WGS sequence"/>
</dbReference>
<protein>
    <submittedName>
        <fullName evidence="1">Uncharacterized protein</fullName>
    </submittedName>
</protein>
<reference evidence="1 2" key="1">
    <citation type="submission" date="2018-06" db="EMBL/GenBank/DDBJ databases">
        <title>Comparative genomics reveals the genomic features of Rhizophagus irregularis, R. cerebriforme, R. diaphanum and Gigaspora rosea, and their symbiotic lifestyle signature.</title>
        <authorList>
            <person name="Morin E."/>
            <person name="San Clemente H."/>
            <person name="Chen E.C.H."/>
            <person name="De La Providencia I."/>
            <person name="Hainaut M."/>
            <person name="Kuo A."/>
            <person name="Kohler A."/>
            <person name="Murat C."/>
            <person name="Tang N."/>
            <person name="Roy S."/>
            <person name="Loubradou J."/>
            <person name="Henrissat B."/>
            <person name="Grigoriev I.V."/>
            <person name="Corradi N."/>
            <person name="Roux C."/>
            <person name="Martin F.M."/>
        </authorList>
    </citation>
    <scope>NUCLEOTIDE SEQUENCE [LARGE SCALE GENOMIC DNA]</scope>
    <source>
        <strain evidence="1 2">DAOM 227022</strain>
    </source>
</reference>
<keyword evidence="2" id="KW-1185">Reference proteome</keyword>
<dbReference type="OrthoDB" id="2419736at2759"/>
<accession>A0A397SJR1</accession>
<proteinExistence type="predicted"/>